<dbReference type="GeneID" id="17251359"/>
<dbReference type="STRING" id="2903.R1D8P5"/>
<dbReference type="SUPFAM" id="SSF102114">
    <property type="entry name" value="Radical SAM enzymes"/>
    <property type="match status" value="1"/>
</dbReference>
<keyword evidence="10" id="KW-0408">Iron</keyword>
<comment type="cofactor">
    <cofactor evidence="1">
        <name>[4Fe-4S] cluster</name>
        <dbReference type="ChEBI" id="CHEBI:49883"/>
    </cofactor>
</comment>
<dbReference type="SFLD" id="SFLDS00029">
    <property type="entry name" value="Radical_SAM"/>
    <property type="match status" value="1"/>
</dbReference>
<organism evidence="13">
    <name type="scientific">Emiliania huxleyi</name>
    <name type="common">Coccolithophore</name>
    <name type="synonym">Pontosphaera huxleyi</name>
    <dbReference type="NCBI Taxonomy" id="2903"/>
    <lineage>
        <taxon>Eukaryota</taxon>
        <taxon>Haptista</taxon>
        <taxon>Haptophyta</taxon>
        <taxon>Prymnesiophyceae</taxon>
        <taxon>Isochrysidales</taxon>
        <taxon>Noelaerhabdaceae</taxon>
        <taxon>Emiliania</taxon>
    </lineage>
</organism>
<keyword evidence="9" id="KW-0479">Metal-binding</keyword>
<evidence type="ECO:0000256" key="1">
    <source>
        <dbReference type="ARBA" id="ARBA00001966"/>
    </source>
</evidence>
<dbReference type="HOGENOM" id="CLU_029101_0_2_1"/>
<dbReference type="eggNOG" id="ENOG502QSIE">
    <property type="taxonomic scope" value="Eukaryota"/>
</dbReference>
<keyword evidence="6" id="KW-0489">Methyltransferase</keyword>
<gene>
    <name evidence="13" type="ORF">EMIHUDRAFT_54121</name>
</gene>
<dbReference type="InterPro" id="IPR013785">
    <property type="entry name" value="Aldolase_TIM"/>
</dbReference>
<feature type="non-terminal residue" evidence="13">
    <location>
        <position position="1"/>
    </location>
</feature>
<evidence type="ECO:0000256" key="3">
    <source>
        <dbReference type="ARBA" id="ARBA00022485"/>
    </source>
</evidence>
<evidence type="ECO:0000259" key="12">
    <source>
        <dbReference type="PROSITE" id="PS51918"/>
    </source>
</evidence>
<evidence type="ECO:0000256" key="9">
    <source>
        <dbReference type="ARBA" id="ARBA00022723"/>
    </source>
</evidence>
<dbReference type="RefSeq" id="XP_005757598.1">
    <property type="nucleotide sequence ID" value="XM_005757541.1"/>
</dbReference>
<dbReference type="InterPro" id="IPR058240">
    <property type="entry name" value="rSAM_sf"/>
</dbReference>
<keyword evidence="11" id="KW-0411">Iron-sulfur</keyword>
<feature type="domain" description="Radical SAM core" evidence="12">
    <location>
        <begin position="101"/>
        <end position="329"/>
    </location>
</feature>
<dbReference type="PANTHER" id="PTHR30544:SF5">
    <property type="entry name" value="RADICAL SAM CORE DOMAIN-CONTAINING PROTEIN"/>
    <property type="match status" value="1"/>
</dbReference>
<feature type="non-terminal residue" evidence="13">
    <location>
        <position position="337"/>
    </location>
</feature>
<evidence type="ECO:0000256" key="2">
    <source>
        <dbReference type="ARBA" id="ARBA00004496"/>
    </source>
</evidence>
<dbReference type="KEGG" id="ehx:EMIHUDRAFT_54121"/>
<keyword evidence="4" id="KW-0963">Cytoplasm</keyword>
<sequence>LYGLRDEQLEAVLKDWGQPKFRLKQIRDCLYGDAPAGDIDAMHTLPKALRARLREHATLGELGVEFEQQSKDGTQKRLWRCHDGSLIESVLMPYDDRRSAACISRTACISSQVGCAMGCTFCATGQMGFRRDLSEAEIFEQAARFSSELRARGERLSNVVFMGMGEPFRNYDAVSRRIMDELGIGARHVTVSTVGLAPQIRRRSPEIPRDCIGNGLMSPNQRPRGRALRCSLLRCACHYYVERSGRRLTFEWAPIAARSDAVAFLLCSCLRTLLGKLLRGLKCHVNLIPLNPTQGFDGAPASLPDAREFVEVLGRSGIPATVRVRRGIDIDAGCGQL</sequence>
<evidence type="ECO:0000256" key="6">
    <source>
        <dbReference type="ARBA" id="ARBA00022603"/>
    </source>
</evidence>
<evidence type="ECO:0000313" key="13">
    <source>
        <dbReference type="EMBL" id="EOD05169.1"/>
    </source>
</evidence>
<dbReference type="SFLD" id="SFLDG01062">
    <property type="entry name" value="methyltransferase_(Class_A)"/>
    <property type="match status" value="1"/>
</dbReference>
<evidence type="ECO:0000256" key="11">
    <source>
        <dbReference type="ARBA" id="ARBA00023014"/>
    </source>
</evidence>
<evidence type="ECO:0000256" key="5">
    <source>
        <dbReference type="ARBA" id="ARBA00022552"/>
    </source>
</evidence>
<accession>R1D8P5</accession>
<dbReference type="PaxDb" id="2903-EOD05169"/>
<dbReference type="PIRSF" id="PIRSF006004">
    <property type="entry name" value="CHP00048"/>
    <property type="match status" value="1"/>
</dbReference>
<dbReference type="EMBL" id="KB870142">
    <property type="protein sequence ID" value="EOD05169.1"/>
    <property type="molecule type" value="Genomic_DNA"/>
</dbReference>
<name>R1D8P5_EMIHU</name>
<keyword evidence="3" id="KW-0004">4Fe-4S</keyword>
<evidence type="ECO:0000256" key="7">
    <source>
        <dbReference type="ARBA" id="ARBA00022679"/>
    </source>
</evidence>
<keyword evidence="7" id="KW-0808">Transferase</keyword>
<dbReference type="Pfam" id="PF04055">
    <property type="entry name" value="Radical_SAM"/>
    <property type="match status" value="1"/>
</dbReference>
<keyword evidence="8" id="KW-0949">S-adenosyl-L-methionine</keyword>
<proteinExistence type="predicted"/>
<dbReference type="InterPro" id="IPR004383">
    <property type="entry name" value="rRNA_lsu_MTrfase_RlmN/Cfr"/>
</dbReference>
<reference evidence="13" key="1">
    <citation type="submission" date="2012-07" db="EMBL/GenBank/DDBJ databases">
        <title>Genome variability drives Emilianias global distribution.</title>
        <authorList>
            <consortium name="DOE Joint Genome Institute"/>
            <person name="Read B."/>
            <person name="Kegel J."/>
            <person name="Klute M."/>
            <person name="Kuo A."/>
            <person name="Lefebvre S.C."/>
            <person name="Maumus F."/>
            <person name="Mayer C."/>
            <person name="Miller J."/>
            <person name="Allen A."/>
            <person name="Bidle K."/>
            <person name="Borodovsky M."/>
            <person name="Bowler C."/>
            <person name="Brownlee C."/>
            <person name="Claverie J.-M."/>
            <person name="Cock M."/>
            <person name="De Vargas C."/>
            <person name="Elias M."/>
            <person name="Frickenhaus S."/>
            <person name="Gladyshev V.N."/>
            <person name="Gonzalez K."/>
            <person name="Guda C."/>
            <person name="Hadaegh A."/>
            <person name="Herman E."/>
            <person name="Iglesias-Rodriguez D."/>
            <person name="Jones B."/>
            <person name="Lawson T."/>
            <person name="Leese F."/>
            <person name="Lin Y.-C."/>
            <person name="Lindquist E."/>
            <person name="Lobanov A."/>
            <person name="Lucas S."/>
            <person name="Malik S.-H.B."/>
            <person name="Marsh M.E."/>
            <person name="Mock T."/>
            <person name="Monier A."/>
            <person name="Moreau H."/>
            <person name="Mueller-Roeber B."/>
            <person name="Napier J."/>
            <person name="Ogata H."/>
            <person name="Parker M."/>
            <person name="Probert I."/>
            <person name="Quesneville H."/>
            <person name="Raines C."/>
            <person name="Rensing S."/>
            <person name="Riano-Pachon D.M."/>
            <person name="Richier S."/>
            <person name="Rokitta S."/>
            <person name="Salamov A."/>
            <person name="Sarno A.F."/>
            <person name="Schmutz J."/>
            <person name="Schroeder D."/>
            <person name="Shiraiwa Y."/>
            <person name="Soanes D.M."/>
            <person name="Valentin K."/>
            <person name="Van Der Giezen M."/>
            <person name="Van Der Peer Y."/>
            <person name="Vardi A."/>
            <person name="Verret F."/>
            <person name="Von Dassow P."/>
            <person name="Wheeler G."/>
            <person name="Williams B."/>
            <person name="Wilson W."/>
            <person name="Wolfe G."/>
            <person name="Wurch L.L."/>
            <person name="Young J."/>
            <person name="Dacks J.B."/>
            <person name="Delwiche C.F."/>
            <person name="Dyhrman S."/>
            <person name="Glockner G."/>
            <person name="John U."/>
            <person name="Richards T."/>
            <person name="Worden A.Z."/>
            <person name="Zhang X."/>
            <person name="Grigoriev I.V."/>
        </authorList>
    </citation>
    <scope>NUCLEOTIDE SEQUENCE</scope>
    <source>
        <strain evidence="13">CCMP1516</strain>
    </source>
</reference>
<dbReference type="GO" id="GO:0005737">
    <property type="term" value="C:cytoplasm"/>
    <property type="evidence" value="ECO:0007669"/>
    <property type="project" value="UniProtKB-SubCell"/>
</dbReference>
<protein>
    <recommendedName>
        <fullName evidence="12">Radical SAM core domain-containing protein</fullName>
    </recommendedName>
</protein>
<evidence type="ECO:0000256" key="10">
    <source>
        <dbReference type="ARBA" id="ARBA00023004"/>
    </source>
</evidence>
<evidence type="ECO:0000256" key="4">
    <source>
        <dbReference type="ARBA" id="ARBA00022490"/>
    </source>
</evidence>
<dbReference type="SFLD" id="SFLDF00275">
    <property type="entry name" value="adenosine_C2_methyltransferase"/>
    <property type="match status" value="1"/>
</dbReference>
<dbReference type="CDD" id="cd01335">
    <property type="entry name" value="Radical_SAM"/>
    <property type="match status" value="1"/>
</dbReference>
<dbReference type="Gene3D" id="1.10.150.530">
    <property type="match status" value="1"/>
</dbReference>
<comment type="subcellular location">
    <subcellularLocation>
        <location evidence="2">Cytoplasm</location>
    </subcellularLocation>
</comment>
<dbReference type="GO" id="GO:0051539">
    <property type="term" value="F:4 iron, 4 sulfur cluster binding"/>
    <property type="evidence" value="ECO:0007669"/>
    <property type="project" value="UniProtKB-KW"/>
</dbReference>
<evidence type="ECO:0000256" key="8">
    <source>
        <dbReference type="ARBA" id="ARBA00022691"/>
    </source>
</evidence>
<keyword evidence="5" id="KW-0698">rRNA processing</keyword>
<dbReference type="GO" id="GO:0030488">
    <property type="term" value="P:tRNA methylation"/>
    <property type="evidence" value="ECO:0007669"/>
    <property type="project" value="TreeGrafter"/>
</dbReference>
<dbReference type="GO" id="GO:0008173">
    <property type="term" value="F:RNA methyltransferase activity"/>
    <property type="evidence" value="ECO:0007669"/>
    <property type="project" value="InterPro"/>
</dbReference>
<dbReference type="InterPro" id="IPR048641">
    <property type="entry name" value="RlmN_N"/>
</dbReference>
<dbReference type="PANTHER" id="PTHR30544">
    <property type="entry name" value="23S RRNA METHYLTRANSFERASE"/>
    <property type="match status" value="1"/>
</dbReference>
<dbReference type="GO" id="GO:0046872">
    <property type="term" value="F:metal ion binding"/>
    <property type="evidence" value="ECO:0007669"/>
    <property type="project" value="UniProtKB-KW"/>
</dbReference>
<dbReference type="PROSITE" id="PS51918">
    <property type="entry name" value="RADICAL_SAM"/>
    <property type="match status" value="1"/>
</dbReference>
<dbReference type="InterPro" id="IPR040072">
    <property type="entry name" value="Methyltransferase_A"/>
</dbReference>
<dbReference type="Gene3D" id="3.20.20.70">
    <property type="entry name" value="Aldolase class I"/>
    <property type="match status" value="1"/>
</dbReference>
<dbReference type="InterPro" id="IPR007197">
    <property type="entry name" value="rSAM"/>
</dbReference>
<dbReference type="GO" id="GO:0070475">
    <property type="term" value="P:rRNA base methylation"/>
    <property type="evidence" value="ECO:0007669"/>
    <property type="project" value="TreeGrafter"/>
</dbReference>
<dbReference type="Pfam" id="PF21016">
    <property type="entry name" value="RlmN_N"/>
    <property type="match status" value="1"/>
</dbReference>
<dbReference type="AlphaFoldDB" id="R1D8P5"/>